<evidence type="ECO:0000256" key="1">
    <source>
        <dbReference type="ARBA" id="ARBA00005336"/>
    </source>
</evidence>
<dbReference type="InterPro" id="IPR026891">
    <property type="entry name" value="Fn3-like"/>
</dbReference>
<evidence type="ECO:0000256" key="2">
    <source>
        <dbReference type="ARBA" id="ARBA00022801"/>
    </source>
</evidence>
<dbReference type="GO" id="GO:0004553">
    <property type="term" value="F:hydrolase activity, hydrolyzing O-glycosyl compounds"/>
    <property type="evidence" value="ECO:0007669"/>
    <property type="project" value="InterPro"/>
</dbReference>
<dbReference type="SMART" id="SM01217">
    <property type="entry name" value="Fn3_like"/>
    <property type="match status" value="1"/>
</dbReference>
<dbReference type="Proteomes" id="UP000199331">
    <property type="component" value="Unassembled WGS sequence"/>
</dbReference>
<dbReference type="Gene3D" id="3.40.50.1700">
    <property type="entry name" value="Glycoside hydrolase family 3 C-terminal domain"/>
    <property type="match status" value="1"/>
</dbReference>
<dbReference type="InterPro" id="IPR013783">
    <property type="entry name" value="Ig-like_fold"/>
</dbReference>
<feature type="domain" description="Fibronectin type III-like" evidence="3">
    <location>
        <begin position="571"/>
        <end position="640"/>
    </location>
</feature>
<evidence type="ECO:0000313" key="5">
    <source>
        <dbReference type="Proteomes" id="UP000199331"/>
    </source>
</evidence>
<dbReference type="Pfam" id="PF01915">
    <property type="entry name" value="Glyco_hydro_3_C"/>
    <property type="match status" value="1"/>
</dbReference>
<protein>
    <submittedName>
        <fullName evidence="4">Beta-glucosidase</fullName>
    </submittedName>
</protein>
<organism evidence="4 5">
    <name type="scientific">Qipengyuania nanhaisediminis</name>
    <dbReference type="NCBI Taxonomy" id="604088"/>
    <lineage>
        <taxon>Bacteria</taxon>
        <taxon>Pseudomonadati</taxon>
        <taxon>Pseudomonadota</taxon>
        <taxon>Alphaproteobacteria</taxon>
        <taxon>Sphingomonadales</taxon>
        <taxon>Erythrobacteraceae</taxon>
        <taxon>Qipengyuania</taxon>
    </lineage>
</organism>
<dbReference type="SUPFAM" id="SSF51445">
    <property type="entry name" value="(Trans)glycosidases"/>
    <property type="match status" value="1"/>
</dbReference>
<reference evidence="5" key="1">
    <citation type="submission" date="2016-10" db="EMBL/GenBank/DDBJ databases">
        <authorList>
            <person name="Varghese N."/>
            <person name="Submissions S."/>
        </authorList>
    </citation>
    <scope>NUCLEOTIDE SEQUENCE [LARGE SCALE GENOMIC DNA]</scope>
    <source>
        <strain evidence="5">CGMCC 1.7715</strain>
    </source>
</reference>
<gene>
    <name evidence="4" type="ORF">SAMN04488060_0979</name>
</gene>
<name>A0A1I5LF28_9SPHN</name>
<dbReference type="RefSeq" id="WP_090477843.1">
    <property type="nucleotide sequence ID" value="NZ_FOWZ01000001.1"/>
</dbReference>
<dbReference type="EMBL" id="FOWZ01000001">
    <property type="protein sequence ID" value="SFO95969.1"/>
    <property type="molecule type" value="Genomic_DNA"/>
</dbReference>
<keyword evidence="2" id="KW-0378">Hydrolase</keyword>
<sequence length="676" mass="71332">MIHAFPDPDGERVVADLLAYMTIEEKAGQLAVVSAPDPQDRAEVERFTQALRSGRVTAVEGISSKIQAEAFQQIAIEESRLGIPLLFPMETGTGIETIFPTPLTAAASWDMEAIAAAEAVIAEEAQALGCNWALSPDAGYLPLSSQPDTSRDDQVDLVAAIAAARVRGLQANGEAGREGVLACLDLASIVGRAASGVAEEKNIAEAMRVAASVVRQGYLGSISVGGGNVQRRRAARKAFSFLQEAGAFDGIILSEWKSLAAAARDSEPIESGDSMPVDALVAAIEKGKLPLARLDDAVSRVLRAKYALGLFTLPLGKEAIRSRGSLPTPIQNRETALNLATRSIVLLRNEPALLPLGFDSGDLLVIGAAATDRSAPLAGRKGLAASLIDGLEQLGIPHKFAPGLALRHDAGNIGRMIEADSMAIGMACEAAKRARTVIVVLGGREGNALAEAERQLLSSLRTVTDRIVLVTLGAAALDPIIGNEPLACVLHAGQLGTMSGHAIAEVLTGEASPSGKLPVAIKEGNGNRGLPFGHGLHYADFALTDFTLDLAADRLVASVQVRNLADVGGIETVQLYLRRYRGNHLPSRLNLRGFERVKLAPGERRTVTFEIGRDQIGQHREDGRYSTEGGRYDVRIGLSSKRVLGGEIELPDAIAKAMNNPFAGSGYAPQIGQRRA</sequence>
<dbReference type="SUPFAM" id="SSF52279">
    <property type="entry name" value="Beta-D-glucan exohydrolase, C-terminal domain"/>
    <property type="match status" value="1"/>
</dbReference>
<dbReference type="GO" id="GO:0005975">
    <property type="term" value="P:carbohydrate metabolic process"/>
    <property type="evidence" value="ECO:0007669"/>
    <property type="project" value="InterPro"/>
</dbReference>
<dbReference type="InterPro" id="IPR036962">
    <property type="entry name" value="Glyco_hydro_3_N_sf"/>
</dbReference>
<dbReference type="Pfam" id="PF00933">
    <property type="entry name" value="Glyco_hydro_3"/>
    <property type="match status" value="1"/>
</dbReference>
<dbReference type="AlphaFoldDB" id="A0A1I5LF28"/>
<dbReference type="Gene3D" id="2.60.40.10">
    <property type="entry name" value="Immunoglobulins"/>
    <property type="match status" value="1"/>
</dbReference>
<dbReference type="InterPro" id="IPR050288">
    <property type="entry name" value="Cellulose_deg_GH3"/>
</dbReference>
<evidence type="ECO:0000259" key="3">
    <source>
        <dbReference type="SMART" id="SM01217"/>
    </source>
</evidence>
<dbReference type="InterPro" id="IPR002772">
    <property type="entry name" value="Glyco_hydro_3_C"/>
</dbReference>
<dbReference type="STRING" id="604088.SAMN04488060_0979"/>
<keyword evidence="5" id="KW-1185">Reference proteome</keyword>
<dbReference type="PANTHER" id="PTHR42715:SF10">
    <property type="entry name" value="BETA-GLUCOSIDASE"/>
    <property type="match status" value="1"/>
</dbReference>
<accession>A0A1I5LF28</accession>
<dbReference type="PANTHER" id="PTHR42715">
    <property type="entry name" value="BETA-GLUCOSIDASE"/>
    <property type="match status" value="1"/>
</dbReference>
<dbReference type="Pfam" id="PF14310">
    <property type="entry name" value="Fn3-like"/>
    <property type="match status" value="1"/>
</dbReference>
<dbReference type="InterPro" id="IPR001764">
    <property type="entry name" value="Glyco_hydro_3_N"/>
</dbReference>
<dbReference type="InterPro" id="IPR036881">
    <property type="entry name" value="Glyco_hydro_3_C_sf"/>
</dbReference>
<dbReference type="PRINTS" id="PR00133">
    <property type="entry name" value="GLHYDRLASE3"/>
</dbReference>
<comment type="similarity">
    <text evidence="1">Belongs to the glycosyl hydrolase 3 family.</text>
</comment>
<evidence type="ECO:0000313" key="4">
    <source>
        <dbReference type="EMBL" id="SFO95969.1"/>
    </source>
</evidence>
<dbReference type="InterPro" id="IPR017853">
    <property type="entry name" value="GH"/>
</dbReference>
<dbReference type="Gene3D" id="3.20.20.300">
    <property type="entry name" value="Glycoside hydrolase, family 3, N-terminal domain"/>
    <property type="match status" value="2"/>
</dbReference>
<proteinExistence type="inferred from homology"/>
<dbReference type="OrthoDB" id="9781691at2"/>